<keyword evidence="1" id="KW-0732">Signal</keyword>
<sequence>MYTLTATGIVLLSTLTFVKCLPIADKPQTLAINAEIQSKNVLNDNINRNKRSCNCCPQSSCCCSSASPSKCLTIQPPSTSCIVQPKPVSTCVQPSPVNCQVQPAPITCAVKTRLSVTATSCGSPSCCCYSSGSPSCSVGCSAAPAIYPSSCCQPQCSSCYRSIQPCYQQYGYSMLPQFSYQPFPYSCYSRLRRQSLAQYQLQATAQN</sequence>
<name>A0A0N5AHN3_9BILA</name>
<dbReference type="WBParaSite" id="SMUV_0000389001-mRNA-1">
    <property type="protein sequence ID" value="SMUV_0000389001-mRNA-1"/>
    <property type="gene ID" value="SMUV_0000389001"/>
</dbReference>
<accession>A0A0N5AHN3</accession>
<dbReference type="AlphaFoldDB" id="A0A0N5AHN3"/>
<dbReference type="Proteomes" id="UP000046393">
    <property type="component" value="Unplaced"/>
</dbReference>
<feature type="signal peptide" evidence="1">
    <location>
        <begin position="1"/>
        <end position="20"/>
    </location>
</feature>
<evidence type="ECO:0000313" key="2">
    <source>
        <dbReference type="Proteomes" id="UP000046393"/>
    </source>
</evidence>
<reference evidence="3" key="1">
    <citation type="submission" date="2017-02" db="UniProtKB">
        <authorList>
            <consortium name="WormBaseParasite"/>
        </authorList>
    </citation>
    <scope>IDENTIFICATION</scope>
</reference>
<keyword evidence="2" id="KW-1185">Reference proteome</keyword>
<evidence type="ECO:0000256" key="1">
    <source>
        <dbReference type="SAM" id="SignalP"/>
    </source>
</evidence>
<organism evidence="2 3">
    <name type="scientific">Syphacia muris</name>
    <dbReference type="NCBI Taxonomy" id="451379"/>
    <lineage>
        <taxon>Eukaryota</taxon>
        <taxon>Metazoa</taxon>
        <taxon>Ecdysozoa</taxon>
        <taxon>Nematoda</taxon>
        <taxon>Chromadorea</taxon>
        <taxon>Rhabditida</taxon>
        <taxon>Spirurina</taxon>
        <taxon>Oxyuridomorpha</taxon>
        <taxon>Oxyuroidea</taxon>
        <taxon>Oxyuridae</taxon>
        <taxon>Syphacia</taxon>
    </lineage>
</organism>
<proteinExistence type="predicted"/>
<evidence type="ECO:0000313" key="3">
    <source>
        <dbReference type="WBParaSite" id="SMUV_0000389001-mRNA-1"/>
    </source>
</evidence>
<feature type="chain" id="PRO_5005893079" evidence="1">
    <location>
        <begin position="21"/>
        <end position="207"/>
    </location>
</feature>
<protein>
    <submittedName>
        <fullName evidence="3">CC domain-containing protein</fullName>
    </submittedName>
</protein>